<name>A0A1R1LBD3_9MICC</name>
<evidence type="ECO:0000256" key="4">
    <source>
        <dbReference type="PROSITE-ProRule" id="PRU00335"/>
    </source>
</evidence>
<evidence type="ECO:0000256" key="1">
    <source>
        <dbReference type="ARBA" id="ARBA00023015"/>
    </source>
</evidence>
<evidence type="ECO:0000259" key="5">
    <source>
        <dbReference type="PROSITE" id="PS50977"/>
    </source>
</evidence>
<dbReference type="InterPro" id="IPR009057">
    <property type="entry name" value="Homeodomain-like_sf"/>
</dbReference>
<evidence type="ECO:0000256" key="3">
    <source>
        <dbReference type="ARBA" id="ARBA00023163"/>
    </source>
</evidence>
<dbReference type="PANTHER" id="PTHR30055">
    <property type="entry name" value="HTH-TYPE TRANSCRIPTIONAL REGULATOR RUTR"/>
    <property type="match status" value="1"/>
</dbReference>
<proteinExistence type="predicted"/>
<dbReference type="SUPFAM" id="SSF48498">
    <property type="entry name" value="Tetracyclin repressor-like, C-terminal domain"/>
    <property type="match status" value="1"/>
</dbReference>
<keyword evidence="1" id="KW-0805">Transcription regulation</keyword>
<evidence type="ECO:0000256" key="2">
    <source>
        <dbReference type="ARBA" id="ARBA00023125"/>
    </source>
</evidence>
<dbReference type="STRING" id="554083.BKD30_07475"/>
<sequence length="241" mass="26990">MPRERESAAEPAGGRRPLSRELIVREAIAFIDDEGITALTMRALAGRLGVEAMSLYRYVNGREDLLEAVVGSLVERIEVAPPDDEGLAANWHGYLQWLAHSVRDVALQHPAIFPLVATRHPAATWLRPPLRSVRIVEQFLTTLIQHGFREEQAVEIYRVFTSFLLGQLLLEVAARGESTAPVQVPLDEGDADVPNRDEELDIARFPTVARLRSLLSEDHSQAEFERSLEALLDRLDLLFAQ</sequence>
<dbReference type="Gene3D" id="1.10.10.60">
    <property type="entry name" value="Homeodomain-like"/>
    <property type="match status" value="1"/>
</dbReference>
<keyword evidence="7" id="KW-1185">Reference proteome</keyword>
<comment type="caution">
    <text evidence="6">The sequence shown here is derived from an EMBL/GenBank/DDBJ whole genome shotgun (WGS) entry which is preliminary data.</text>
</comment>
<dbReference type="EMBL" id="MRDE01000046">
    <property type="protein sequence ID" value="OMH24860.1"/>
    <property type="molecule type" value="Genomic_DNA"/>
</dbReference>
<dbReference type="InterPro" id="IPR001647">
    <property type="entry name" value="HTH_TetR"/>
</dbReference>
<dbReference type="SUPFAM" id="SSF46689">
    <property type="entry name" value="Homeodomain-like"/>
    <property type="match status" value="1"/>
</dbReference>
<accession>A0A1R1LBD3</accession>
<dbReference type="PROSITE" id="PS50977">
    <property type="entry name" value="HTH_TETR_2"/>
    <property type="match status" value="1"/>
</dbReference>
<dbReference type="AlphaFoldDB" id="A0A1R1LBD3"/>
<evidence type="ECO:0000313" key="6">
    <source>
        <dbReference type="EMBL" id="OMH24860.1"/>
    </source>
</evidence>
<dbReference type="Proteomes" id="UP000187085">
    <property type="component" value="Unassembled WGS sequence"/>
</dbReference>
<evidence type="ECO:0000313" key="7">
    <source>
        <dbReference type="Proteomes" id="UP000187085"/>
    </source>
</evidence>
<feature type="domain" description="HTH tetR-type" evidence="5">
    <location>
        <begin position="17"/>
        <end position="77"/>
    </location>
</feature>
<dbReference type="Pfam" id="PF02909">
    <property type="entry name" value="TetR_C_1"/>
    <property type="match status" value="1"/>
</dbReference>
<dbReference type="PANTHER" id="PTHR30055:SF151">
    <property type="entry name" value="TRANSCRIPTIONAL REGULATORY PROTEIN"/>
    <property type="match status" value="1"/>
</dbReference>
<dbReference type="GO" id="GO:0000976">
    <property type="term" value="F:transcription cis-regulatory region binding"/>
    <property type="evidence" value="ECO:0007669"/>
    <property type="project" value="TreeGrafter"/>
</dbReference>
<keyword evidence="2 4" id="KW-0238">DNA-binding</keyword>
<dbReference type="InterPro" id="IPR050109">
    <property type="entry name" value="HTH-type_TetR-like_transc_reg"/>
</dbReference>
<dbReference type="GO" id="GO:0003700">
    <property type="term" value="F:DNA-binding transcription factor activity"/>
    <property type="evidence" value="ECO:0007669"/>
    <property type="project" value="TreeGrafter"/>
</dbReference>
<feature type="DNA-binding region" description="H-T-H motif" evidence="4">
    <location>
        <begin position="40"/>
        <end position="59"/>
    </location>
</feature>
<dbReference type="InterPro" id="IPR004111">
    <property type="entry name" value="Repressor_TetR_C"/>
</dbReference>
<reference evidence="6 7" key="1">
    <citation type="submission" date="2016-12" db="EMBL/GenBank/DDBJ databases">
        <title>Draft genome of Tersicoccus phoenicis 1P05MA.</title>
        <authorList>
            <person name="Nakajima Y."/>
            <person name="Yoshizawa S."/>
            <person name="Nakamura K."/>
            <person name="Ogura Y."/>
            <person name="Hayashi T."/>
            <person name="Kogure K."/>
        </authorList>
    </citation>
    <scope>NUCLEOTIDE SEQUENCE [LARGE SCALE GENOMIC DNA]</scope>
    <source>
        <strain evidence="6 7">1p05MA</strain>
    </source>
</reference>
<protein>
    <submittedName>
        <fullName evidence="6">TetR family transcriptional regulator</fullName>
    </submittedName>
</protein>
<organism evidence="6 7">
    <name type="scientific">Tersicoccus phoenicis</name>
    <dbReference type="NCBI Taxonomy" id="554083"/>
    <lineage>
        <taxon>Bacteria</taxon>
        <taxon>Bacillati</taxon>
        <taxon>Actinomycetota</taxon>
        <taxon>Actinomycetes</taxon>
        <taxon>Micrococcales</taxon>
        <taxon>Micrococcaceae</taxon>
        <taxon>Tersicoccus</taxon>
    </lineage>
</organism>
<dbReference type="InterPro" id="IPR036271">
    <property type="entry name" value="Tet_transcr_reg_TetR-rel_C_sf"/>
</dbReference>
<keyword evidence="3" id="KW-0804">Transcription</keyword>
<dbReference type="Gene3D" id="1.10.357.10">
    <property type="entry name" value="Tetracycline Repressor, domain 2"/>
    <property type="match status" value="1"/>
</dbReference>
<dbReference type="GO" id="GO:0045892">
    <property type="term" value="P:negative regulation of DNA-templated transcription"/>
    <property type="evidence" value="ECO:0007669"/>
    <property type="project" value="InterPro"/>
</dbReference>
<dbReference type="Pfam" id="PF00440">
    <property type="entry name" value="TetR_N"/>
    <property type="match status" value="1"/>
</dbReference>
<gene>
    <name evidence="6" type="ORF">BKD30_07475</name>
</gene>